<evidence type="ECO:0000313" key="5">
    <source>
        <dbReference type="Proteomes" id="UP000245539"/>
    </source>
</evidence>
<dbReference type="Pfam" id="PF10017">
    <property type="entry name" value="Methyltransf_33"/>
    <property type="match status" value="1"/>
</dbReference>
<dbReference type="RefSeq" id="WP_109836712.1">
    <property type="nucleotide sequence ID" value="NZ_QGKM01000010.1"/>
</dbReference>
<organism evidence="4 5">
    <name type="scientific">Leucothrix pacifica</name>
    <dbReference type="NCBI Taxonomy" id="1247513"/>
    <lineage>
        <taxon>Bacteria</taxon>
        <taxon>Pseudomonadati</taxon>
        <taxon>Pseudomonadota</taxon>
        <taxon>Gammaproteobacteria</taxon>
        <taxon>Thiotrichales</taxon>
        <taxon>Thiotrichaceae</taxon>
        <taxon>Leucothrix</taxon>
    </lineage>
</organism>
<evidence type="ECO:0000256" key="1">
    <source>
        <dbReference type="ARBA" id="ARBA00022603"/>
    </source>
</evidence>
<dbReference type="Gene3D" id="3.40.50.150">
    <property type="entry name" value="Vaccinia Virus protein VP39"/>
    <property type="match status" value="1"/>
</dbReference>
<reference evidence="4 5" key="1">
    <citation type="submission" date="2018-05" db="EMBL/GenBank/DDBJ databases">
        <title>Leucothrix arctica sp. nov., isolated from Arctic seawater.</title>
        <authorList>
            <person name="Choi A."/>
            <person name="Baek K."/>
        </authorList>
    </citation>
    <scope>NUCLEOTIDE SEQUENCE [LARGE SCALE GENOMIC DNA]</scope>
    <source>
        <strain evidence="4 5">JCM 18388</strain>
    </source>
</reference>
<dbReference type="GO" id="GO:0008168">
    <property type="term" value="F:methyltransferase activity"/>
    <property type="evidence" value="ECO:0007669"/>
    <property type="project" value="UniProtKB-KW"/>
</dbReference>
<accession>A0A317CLQ3</accession>
<evidence type="ECO:0000259" key="3">
    <source>
        <dbReference type="Pfam" id="PF10017"/>
    </source>
</evidence>
<sequence length="315" mass="35231">MNTQFAMDVDAGLSQPTKSLPSKYFYDQKGDELFRQIMALPEYYLTRAEHEIFTQQTQALIEALGVSKDKHFELIELGAGDGSKTKHLLKALLSQGYQFDYLPIDISGHVLELLSESILTELPALSLRGQQGDYFEILQDLKDRDSSKVVLFLGSNIGNMSDEQAAQFIYSLGANLSEGDKLLLGADLIKPVDIVLPAYNDAQGVTKAFNMNLLHRMNRELGANFVVDQFDHFPEYTEEEGIAKSAIISKVDQQVTIDSLNKTYSFAAGEKIHVEISRKYNHQVLASILKDTDFTIADTLTDSQGYFADFVLARH</sequence>
<evidence type="ECO:0000256" key="2">
    <source>
        <dbReference type="ARBA" id="ARBA00022679"/>
    </source>
</evidence>
<dbReference type="AlphaFoldDB" id="A0A317CLQ3"/>
<dbReference type="InterPro" id="IPR051128">
    <property type="entry name" value="EgtD_Methyltrsf_superfamily"/>
</dbReference>
<comment type="caution">
    <text evidence="4">The sequence shown here is derived from an EMBL/GenBank/DDBJ whole genome shotgun (WGS) entry which is preliminary data.</text>
</comment>
<dbReference type="PIRSF" id="PIRSF018005">
    <property type="entry name" value="UCP018005"/>
    <property type="match status" value="1"/>
</dbReference>
<name>A0A317CLQ3_9GAMM</name>
<dbReference type="GO" id="GO:0032259">
    <property type="term" value="P:methylation"/>
    <property type="evidence" value="ECO:0007669"/>
    <property type="project" value="UniProtKB-KW"/>
</dbReference>
<dbReference type="Proteomes" id="UP000245539">
    <property type="component" value="Unassembled WGS sequence"/>
</dbReference>
<dbReference type="InterPro" id="IPR017804">
    <property type="entry name" value="MeTrfase_EgtD-like"/>
</dbReference>
<keyword evidence="2 4" id="KW-0808">Transferase</keyword>
<dbReference type="EMBL" id="QGKM01000010">
    <property type="protein sequence ID" value="PWQ99515.1"/>
    <property type="molecule type" value="Genomic_DNA"/>
</dbReference>
<protein>
    <submittedName>
        <fullName evidence="4">L-histidine N(Alpha)-methyltransferase</fullName>
    </submittedName>
</protein>
<keyword evidence="5" id="KW-1185">Reference proteome</keyword>
<dbReference type="PANTHER" id="PTHR43397">
    <property type="entry name" value="ERGOTHIONEINE BIOSYNTHESIS PROTEIN 1"/>
    <property type="match status" value="1"/>
</dbReference>
<dbReference type="InterPro" id="IPR029063">
    <property type="entry name" value="SAM-dependent_MTases_sf"/>
</dbReference>
<keyword evidence="1 4" id="KW-0489">Methyltransferase</keyword>
<gene>
    <name evidence="4" type="ORF">DKW60_05750</name>
</gene>
<dbReference type="InterPro" id="IPR019257">
    <property type="entry name" value="MeTrfase_dom"/>
</dbReference>
<proteinExistence type="predicted"/>
<dbReference type="PANTHER" id="PTHR43397:SF1">
    <property type="entry name" value="ERGOTHIONEINE BIOSYNTHESIS PROTEIN 1"/>
    <property type="match status" value="1"/>
</dbReference>
<feature type="domain" description="Histidine-specific methyltransferase SAM-dependent" evidence="3">
    <location>
        <begin position="6"/>
        <end position="312"/>
    </location>
</feature>
<evidence type="ECO:0000313" key="4">
    <source>
        <dbReference type="EMBL" id="PWQ99515.1"/>
    </source>
</evidence>
<dbReference type="OrthoDB" id="5289726at2"/>
<dbReference type="SUPFAM" id="SSF53335">
    <property type="entry name" value="S-adenosyl-L-methionine-dependent methyltransferases"/>
    <property type="match status" value="1"/>
</dbReference>